<accession>A0A645CS49</accession>
<gene>
    <name evidence="1" type="ORF">SDC9_126979</name>
</gene>
<dbReference type="EMBL" id="VSSQ01029704">
    <property type="protein sequence ID" value="MPM79936.1"/>
    <property type="molecule type" value="Genomic_DNA"/>
</dbReference>
<protein>
    <submittedName>
        <fullName evidence="1">Uncharacterized protein</fullName>
    </submittedName>
</protein>
<sequence>MVLAASSGSLSAIAMDAAIIPPLQTWFQLLLPYAQPGFFPFSGQLGLIPFSISDFIANSSVVFGKSPIVQSSANATAMDISATSR</sequence>
<name>A0A645CS49_9ZZZZ</name>
<dbReference type="AlphaFoldDB" id="A0A645CS49"/>
<comment type="caution">
    <text evidence="1">The sequence shown here is derived from an EMBL/GenBank/DDBJ whole genome shotgun (WGS) entry which is preliminary data.</text>
</comment>
<organism evidence="1">
    <name type="scientific">bioreactor metagenome</name>
    <dbReference type="NCBI Taxonomy" id="1076179"/>
    <lineage>
        <taxon>unclassified sequences</taxon>
        <taxon>metagenomes</taxon>
        <taxon>ecological metagenomes</taxon>
    </lineage>
</organism>
<proteinExistence type="predicted"/>
<reference evidence="1" key="1">
    <citation type="submission" date="2019-08" db="EMBL/GenBank/DDBJ databases">
        <authorList>
            <person name="Kucharzyk K."/>
            <person name="Murdoch R.W."/>
            <person name="Higgins S."/>
            <person name="Loffler F."/>
        </authorList>
    </citation>
    <scope>NUCLEOTIDE SEQUENCE</scope>
</reference>
<evidence type="ECO:0000313" key="1">
    <source>
        <dbReference type="EMBL" id="MPM79936.1"/>
    </source>
</evidence>